<dbReference type="GO" id="GO:0004222">
    <property type="term" value="F:metalloendopeptidase activity"/>
    <property type="evidence" value="ECO:0007669"/>
    <property type="project" value="InterPro"/>
</dbReference>
<dbReference type="PANTHER" id="PTHR10201:SF151">
    <property type="entry name" value="INTERSTITIAL COLLAGENASE"/>
    <property type="match status" value="1"/>
</dbReference>
<dbReference type="InterPro" id="IPR033739">
    <property type="entry name" value="M10A_MMP"/>
</dbReference>
<dbReference type="InterPro" id="IPR018487">
    <property type="entry name" value="Hemopexin-like_repeat"/>
</dbReference>
<feature type="binding site" evidence="18">
    <location>
        <position position="190"/>
    </location>
    <ligand>
        <name>Ca(2+)</name>
        <dbReference type="ChEBI" id="CHEBI:29108"/>
        <label>3</label>
    </ligand>
</feature>
<feature type="binding site" evidence="18">
    <location>
        <position position="182"/>
    </location>
    <ligand>
        <name>Zn(2+)</name>
        <dbReference type="ChEBI" id="CHEBI:29105"/>
        <label>1</label>
    </ligand>
</feature>
<dbReference type="CDD" id="cd04278">
    <property type="entry name" value="ZnMc_MMP"/>
    <property type="match status" value="1"/>
</dbReference>
<dbReference type="FunFam" id="3.40.390.10:FF:000007">
    <property type="entry name" value="Collagenase 3"/>
    <property type="match status" value="1"/>
</dbReference>
<dbReference type="InterPro" id="IPR021190">
    <property type="entry name" value="Pept_M10A"/>
</dbReference>
<keyword evidence="13" id="KW-0177">Collagen degradation</keyword>
<feature type="modified residue" description="Phosphotyrosine; by PKDCC" evidence="20">
    <location>
        <position position="410"/>
    </location>
</feature>
<feature type="binding site" evidence="18">
    <location>
        <position position="206"/>
    </location>
    <ligand>
        <name>Ca(2+)</name>
        <dbReference type="ChEBI" id="CHEBI:29108"/>
        <label>2</label>
    </ligand>
</feature>
<dbReference type="PANTHER" id="PTHR10201">
    <property type="entry name" value="MATRIX METALLOPROTEINASE"/>
    <property type="match status" value="1"/>
</dbReference>
<dbReference type="Gene3D" id="3.40.390.10">
    <property type="entry name" value="Collagenase (Catalytic Domain)"/>
    <property type="match status" value="1"/>
</dbReference>
<dbReference type="SUPFAM" id="SSF55486">
    <property type="entry name" value="Metalloproteases ('zincins'), catalytic domain"/>
    <property type="match status" value="1"/>
</dbReference>
<evidence type="ECO:0000256" key="6">
    <source>
        <dbReference type="ARBA" id="ARBA00022723"/>
    </source>
</evidence>
<evidence type="ECO:0000313" key="26">
    <source>
        <dbReference type="EMBL" id="KAF6739516.1"/>
    </source>
</evidence>
<feature type="binding site" evidence="18">
    <location>
        <position position="213"/>
    </location>
    <ligand>
        <name>Ca(2+)</name>
        <dbReference type="ChEBI" id="CHEBI:29108"/>
        <label>1</label>
    </ligand>
</feature>
<feature type="binding site" evidence="17">
    <location>
        <position position="233"/>
    </location>
    <ligand>
        <name>Zn(2+)</name>
        <dbReference type="ChEBI" id="CHEBI:29105"/>
        <label>2</label>
        <note>catalytic</note>
    </ligand>
</feature>
<dbReference type="CDD" id="cd00094">
    <property type="entry name" value="HX"/>
    <property type="match status" value="1"/>
</dbReference>
<feature type="binding site" evidence="18">
    <location>
        <position position="208"/>
    </location>
    <ligand>
        <name>Ca(2+)</name>
        <dbReference type="ChEBI" id="CHEBI:29108"/>
        <label>2</label>
    </ligand>
</feature>
<keyword evidence="6 17" id="KW-0479">Metal-binding</keyword>
<dbReference type="PIRSF" id="PIRSF001191">
    <property type="entry name" value="Peptidase_M10A_matrix"/>
    <property type="match status" value="1"/>
</dbReference>
<feature type="binding site" evidence="18">
    <location>
        <position position="381"/>
    </location>
    <ligand>
        <name>Ca(2+)</name>
        <dbReference type="ChEBI" id="CHEBI:29108"/>
        <label>5</label>
    </ligand>
</feature>
<reference evidence="26" key="1">
    <citation type="journal article" name="BMC Genomics">
        <title>Long-read sequencing and de novo genome assembly of marine medaka (Oryzias melastigma).</title>
        <authorList>
            <person name="Liang P."/>
            <person name="Saqib H.S.A."/>
            <person name="Ni X."/>
            <person name="Shen Y."/>
        </authorList>
    </citation>
    <scope>NUCLEOTIDE SEQUENCE</scope>
    <source>
        <strain evidence="26">Bigg-433</strain>
    </source>
</reference>
<evidence type="ECO:0000256" key="1">
    <source>
        <dbReference type="ARBA" id="ARBA00004498"/>
    </source>
</evidence>
<feature type="binding site" evidence="18">
    <location>
        <position position="172"/>
    </location>
    <ligand>
        <name>Ca(2+)</name>
        <dbReference type="ChEBI" id="CHEBI:29108"/>
        <label>2</label>
    </ligand>
</feature>
<feature type="binding site" evidence="18">
    <location>
        <position position="212"/>
    </location>
    <ligand>
        <name>Ca(2+)</name>
        <dbReference type="ChEBI" id="CHEBI:29108"/>
        <label>3</label>
    </ligand>
</feature>
<keyword evidence="15 19" id="KW-1015">Disulfide bond</keyword>
<dbReference type="InterPro" id="IPR000585">
    <property type="entry name" value="Hemopexin-like_dom"/>
</dbReference>
<gene>
    <name evidence="26" type="ORF">FQA47_020100</name>
</gene>
<feature type="binding site" evidence="18">
    <location>
        <position position="215"/>
    </location>
    <ligand>
        <name>Ca(2+)</name>
        <dbReference type="ChEBI" id="CHEBI:29108"/>
        <label>1</label>
    </ligand>
</feature>
<feature type="binding site" evidence="18">
    <location>
        <position position="184"/>
    </location>
    <ligand>
        <name>Zn(2+)</name>
        <dbReference type="ChEBI" id="CHEBI:29105"/>
        <label>1</label>
    </ligand>
</feature>
<dbReference type="InterPro" id="IPR001818">
    <property type="entry name" value="Pept_M10_metallopeptidase"/>
</dbReference>
<evidence type="ECO:0000256" key="23">
    <source>
        <dbReference type="SAM" id="MobiDB-lite"/>
    </source>
</evidence>
<accession>A0A834FS95</accession>
<keyword evidence="5" id="KW-0645">Protease</keyword>
<keyword evidence="9" id="KW-0378">Hydrolase</keyword>
<evidence type="ECO:0000256" key="15">
    <source>
        <dbReference type="ARBA" id="ARBA00023157"/>
    </source>
</evidence>
<dbReference type="SUPFAM" id="SSF50923">
    <property type="entry name" value="Hemopexin-like domain"/>
    <property type="match status" value="1"/>
</dbReference>
<feature type="short sequence motif" description="Cysteine switch" evidence="21">
    <location>
        <begin position="102"/>
        <end position="109"/>
    </location>
</feature>
<comment type="subcellular location">
    <subcellularLocation>
        <location evidence="1">Secreted</location>
        <location evidence="1">Extracellular space</location>
        <location evidence="1">Extracellular matrix</location>
    </subcellularLocation>
</comment>
<dbReference type="SMART" id="SM00235">
    <property type="entry name" value="ZnMc"/>
    <property type="match status" value="1"/>
</dbReference>
<evidence type="ECO:0000256" key="19">
    <source>
        <dbReference type="PIRSR" id="PIRSR621190-3"/>
    </source>
</evidence>
<dbReference type="PRINTS" id="PR00138">
    <property type="entry name" value="MATRIXIN"/>
</dbReference>
<dbReference type="GO" id="GO:0030198">
    <property type="term" value="P:extracellular matrix organization"/>
    <property type="evidence" value="ECO:0007669"/>
    <property type="project" value="TreeGrafter"/>
</dbReference>
<keyword evidence="4" id="KW-0272">Extracellular matrix</keyword>
<organism evidence="26 27">
    <name type="scientific">Oryzias melastigma</name>
    <name type="common">Marine medaka</name>
    <dbReference type="NCBI Taxonomy" id="30732"/>
    <lineage>
        <taxon>Eukaryota</taxon>
        <taxon>Metazoa</taxon>
        <taxon>Chordata</taxon>
        <taxon>Craniata</taxon>
        <taxon>Vertebrata</taxon>
        <taxon>Euteleostomi</taxon>
        <taxon>Actinopterygii</taxon>
        <taxon>Neopterygii</taxon>
        <taxon>Teleostei</taxon>
        <taxon>Neoteleostei</taxon>
        <taxon>Acanthomorphata</taxon>
        <taxon>Ovalentaria</taxon>
        <taxon>Atherinomorphae</taxon>
        <taxon>Beloniformes</taxon>
        <taxon>Adrianichthyidae</taxon>
        <taxon>Oryziinae</taxon>
        <taxon>Oryzias</taxon>
    </lineage>
</organism>
<evidence type="ECO:0000313" key="27">
    <source>
        <dbReference type="Proteomes" id="UP000646548"/>
    </source>
</evidence>
<dbReference type="Pfam" id="PF01471">
    <property type="entry name" value="PG_binding_1"/>
    <property type="match status" value="1"/>
</dbReference>
<evidence type="ECO:0000256" key="11">
    <source>
        <dbReference type="ARBA" id="ARBA00022837"/>
    </source>
</evidence>
<dbReference type="InterPro" id="IPR024079">
    <property type="entry name" value="MetalloPept_cat_dom_sf"/>
</dbReference>
<feature type="binding site" evidence="18">
    <location>
        <position position="335"/>
    </location>
    <ligand>
        <name>Ca(2+)</name>
        <dbReference type="ChEBI" id="CHEBI:29108"/>
        <label>4</label>
    </ligand>
</feature>
<proteinExistence type="inferred from homology"/>
<comment type="similarity">
    <text evidence="2">Belongs to the peptidase M10A family.</text>
</comment>
<dbReference type="InterPro" id="IPR021158">
    <property type="entry name" value="Pept_M10A_Zn_BS"/>
</dbReference>
<feature type="binding site" evidence="18">
    <location>
        <position position="210"/>
    </location>
    <ligand>
        <name>Zn(2+)</name>
        <dbReference type="ChEBI" id="CHEBI:29105"/>
        <label>1</label>
    </ligand>
</feature>
<comment type="cofactor">
    <cofactor evidence="18">
        <name>Ca(2+)</name>
        <dbReference type="ChEBI" id="CHEBI:29108"/>
    </cofactor>
    <text evidence="18">Can bind about 5 Ca(2+) ions per subunit.</text>
</comment>
<dbReference type="GO" id="GO:0006508">
    <property type="term" value="P:proteolysis"/>
    <property type="evidence" value="ECO:0007669"/>
    <property type="project" value="UniProtKB-KW"/>
</dbReference>
<feature type="binding site" evidence="18">
    <location>
        <position position="215"/>
    </location>
    <ligand>
        <name>Ca(2+)</name>
        <dbReference type="ChEBI" id="CHEBI:29108"/>
        <label>3</label>
    </ligand>
</feature>
<evidence type="ECO:0000256" key="2">
    <source>
        <dbReference type="ARBA" id="ARBA00010370"/>
    </source>
</evidence>
<evidence type="ECO:0000256" key="3">
    <source>
        <dbReference type="ARBA" id="ARBA00022525"/>
    </source>
</evidence>
<dbReference type="Gene3D" id="2.110.10.10">
    <property type="entry name" value="Hemopexin-like domain"/>
    <property type="match status" value="1"/>
</dbReference>
<evidence type="ECO:0000256" key="12">
    <source>
        <dbReference type="ARBA" id="ARBA00023049"/>
    </source>
</evidence>
<evidence type="ECO:0000256" key="9">
    <source>
        <dbReference type="ARBA" id="ARBA00022801"/>
    </source>
</evidence>
<evidence type="ECO:0000256" key="21">
    <source>
        <dbReference type="PIRSR" id="PIRSR621190-5"/>
    </source>
</evidence>
<feature type="binding site" evidence="18">
    <location>
        <position position="197"/>
    </location>
    <ligand>
        <name>Zn(2+)</name>
        <dbReference type="ChEBI" id="CHEBI:29105"/>
        <label>1</label>
    </ligand>
</feature>
<dbReference type="InterPro" id="IPR036375">
    <property type="entry name" value="Hemopexin-like_dom_sf"/>
</dbReference>
<dbReference type="PROSITE" id="PS00546">
    <property type="entry name" value="CYSTEINE_SWITCH"/>
    <property type="match status" value="1"/>
</dbReference>
<evidence type="ECO:0000256" key="22">
    <source>
        <dbReference type="PROSITE-ProRule" id="PRU01011"/>
    </source>
</evidence>
<evidence type="ECO:0000256" key="13">
    <source>
        <dbReference type="ARBA" id="ARBA00023105"/>
    </source>
</evidence>
<dbReference type="GO" id="GO:0031012">
    <property type="term" value="C:extracellular matrix"/>
    <property type="evidence" value="ECO:0007669"/>
    <property type="project" value="InterPro"/>
</dbReference>
<feature type="disulfide bond" evidence="19">
    <location>
        <begin position="328"/>
        <end position="509"/>
    </location>
</feature>
<keyword evidence="8" id="KW-0677">Repeat</keyword>
<evidence type="ECO:0000256" key="17">
    <source>
        <dbReference type="PIRSR" id="PIRSR001191-2"/>
    </source>
</evidence>
<dbReference type="FunFam" id="2.110.10.10:FF:000002">
    <property type="entry name" value="Matrix metallopeptidase 3"/>
    <property type="match status" value="1"/>
</dbReference>
<protein>
    <submittedName>
        <fullName evidence="26">Collagenase 3</fullName>
    </submittedName>
</protein>
<comment type="caution">
    <text evidence="26">The sequence shown here is derived from an EMBL/GenBank/DDBJ whole genome shotgun (WGS) entry which is preliminary data.</text>
</comment>
<evidence type="ECO:0000256" key="7">
    <source>
        <dbReference type="ARBA" id="ARBA00022729"/>
    </source>
</evidence>
<dbReference type="AlphaFoldDB" id="A0A834FS95"/>
<evidence type="ECO:0000256" key="5">
    <source>
        <dbReference type="ARBA" id="ARBA00022670"/>
    </source>
</evidence>
<dbReference type="PROSITE" id="PS51642">
    <property type="entry name" value="HEMOPEXIN_2"/>
    <property type="match status" value="2"/>
</dbReference>
<evidence type="ECO:0000256" key="10">
    <source>
        <dbReference type="ARBA" id="ARBA00022833"/>
    </source>
</evidence>
<dbReference type="Pfam" id="PF00045">
    <property type="entry name" value="Hemopexin"/>
    <property type="match status" value="1"/>
</dbReference>
<sequence>MAVYIDLTPDWDWQRRMGSSTVRVLLLLAAALCRSASPAAVEDQSLAKAYLTSFFNLTEQPGPSARRGVSPMSRKLREMQQFFGLQVTGTLDTDTLEVMKKPRCGLPDVNIEEFSTFGNKAKWQKNPLTYRIVNYTPDMTQAEVQDSIQKALHVWEQATPLRFIRTSSGAADIMVSFNRGAHGDYYPFDGPHGTLAHAFSPSSGIGGDVHFDDDETFTFRSSKGYVLFMVAAHEFGHSLGLSHSNDRGALMYPLYSFGNPDTFVLPKDDVRGIQSLYGRYQDETGDSRTSQLELYVVPCLSMTYLSGPNPLQSSADSAPQPPSTPESCDSDVVLDAGTSFQGGLLLFQNSTFWQLDGQSGKPQKRLITHAFPNAPVNIDAAYEDQQSGNIFLFKGSRVWAFSGNQLVQGYPKNLMSFGLPWFLSRVDAVLYDGDSGQTLFFLGRYYFSYNRGWRLQRTERKFPEVTSSVRAAFQHQGFIYIHSGVSLFEYSQTTWRLTRVLKSNHFLSCSNS</sequence>
<name>A0A834FS95_ORYME</name>
<dbReference type="EMBL" id="WKFB01000005">
    <property type="protein sequence ID" value="KAF6739516.1"/>
    <property type="molecule type" value="Genomic_DNA"/>
</dbReference>
<feature type="chain" id="PRO_5032631977" evidence="24">
    <location>
        <begin position="36"/>
        <end position="512"/>
    </location>
</feature>
<keyword evidence="11 18" id="KW-0106">Calcium</keyword>
<feature type="region of interest" description="Disordered" evidence="23">
    <location>
        <begin position="310"/>
        <end position="329"/>
    </location>
</feature>
<keyword evidence="10 17" id="KW-0862">Zinc</keyword>
<evidence type="ECO:0000256" key="24">
    <source>
        <dbReference type="SAM" id="SignalP"/>
    </source>
</evidence>
<evidence type="ECO:0000256" key="16">
    <source>
        <dbReference type="PIRSR" id="PIRSR001191-1"/>
    </source>
</evidence>
<evidence type="ECO:0000256" key="14">
    <source>
        <dbReference type="ARBA" id="ARBA00023145"/>
    </source>
</evidence>
<dbReference type="GO" id="GO:0008270">
    <property type="term" value="F:zinc ion binding"/>
    <property type="evidence" value="ECO:0007669"/>
    <property type="project" value="InterPro"/>
</dbReference>
<feature type="signal peptide" evidence="24">
    <location>
        <begin position="1"/>
        <end position="35"/>
    </location>
</feature>
<dbReference type="InterPro" id="IPR006026">
    <property type="entry name" value="Peptidase_Metallo"/>
</dbReference>
<feature type="domain" description="Peptidase metallopeptidase" evidence="25">
    <location>
        <begin position="119"/>
        <end position="279"/>
    </location>
</feature>
<feature type="binding site" evidence="18">
    <location>
        <position position="251"/>
    </location>
    <ligand>
        <name>Zn(2+)</name>
        <dbReference type="ChEBI" id="CHEBI:29105"/>
        <label>2</label>
        <note>catalytic</note>
    </ligand>
</feature>
<evidence type="ECO:0000256" key="8">
    <source>
        <dbReference type="ARBA" id="ARBA00022737"/>
    </source>
</evidence>
<keyword evidence="7 24" id="KW-0732">Signal</keyword>
<feature type="binding site" evidence="17">
    <location>
        <position position="243"/>
    </location>
    <ligand>
        <name>Zn(2+)</name>
        <dbReference type="ChEBI" id="CHEBI:29105"/>
        <label>2</label>
        <note>catalytic</note>
    </ligand>
</feature>
<feature type="binding site" evidence="17">
    <location>
        <position position="237"/>
    </location>
    <ligand>
        <name>Zn(2+)</name>
        <dbReference type="ChEBI" id="CHEBI:29105"/>
        <label>2</label>
        <note>catalytic</note>
    </ligand>
</feature>
<feature type="binding site" evidence="18">
    <location>
        <position position="379"/>
    </location>
    <ligand>
        <name>Ca(2+)</name>
        <dbReference type="ChEBI" id="CHEBI:29108"/>
        <label>4</label>
    </ligand>
</feature>
<keyword evidence="14" id="KW-0865">Zymogen</keyword>
<dbReference type="GO" id="GO:0030574">
    <property type="term" value="P:collagen catabolic process"/>
    <property type="evidence" value="ECO:0007669"/>
    <property type="project" value="UniProtKB-KW"/>
</dbReference>
<evidence type="ECO:0000256" key="18">
    <source>
        <dbReference type="PIRSR" id="PIRSR621190-2"/>
    </source>
</evidence>
<feature type="binding site" evidence="18">
    <location>
        <position position="138"/>
    </location>
    <ligand>
        <name>Ca(2+)</name>
        <dbReference type="ChEBI" id="CHEBI:29108"/>
        <label>1</label>
    </ligand>
</feature>
<dbReference type="SMART" id="SM00120">
    <property type="entry name" value="HX"/>
    <property type="match status" value="3"/>
</dbReference>
<evidence type="ECO:0000259" key="25">
    <source>
        <dbReference type="SMART" id="SM00235"/>
    </source>
</evidence>
<dbReference type="Proteomes" id="UP000646548">
    <property type="component" value="Unassembled WGS sequence"/>
</dbReference>
<dbReference type="InterPro" id="IPR002477">
    <property type="entry name" value="Peptidoglycan-bd-like"/>
</dbReference>
<comment type="cofactor">
    <cofactor evidence="18">
        <name>Zn(2+)</name>
        <dbReference type="ChEBI" id="CHEBI:29105"/>
    </cofactor>
    <text evidence="18">Binds 2 Zn(2+) ions per subunit.</text>
</comment>
<feature type="repeat" description="Hemopexin" evidence="22">
    <location>
        <begin position="375"/>
        <end position="421"/>
    </location>
</feature>
<feature type="binding site" evidence="18">
    <location>
        <position position="189"/>
    </location>
    <ligand>
        <name>Ca(2+)</name>
        <dbReference type="ChEBI" id="CHEBI:29108"/>
        <label>3</label>
    </ligand>
</feature>
<evidence type="ECO:0000256" key="4">
    <source>
        <dbReference type="ARBA" id="ARBA00022530"/>
    </source>
</evidence>
<feature type="active site" evidence="16">
    <location>
        <position position="234"/>
    </location>
</feature>
<evidence type="ECO:0000256" key="20">
    <source>
        <dbReference type="PIRSR" id="PIRSR621190-4"/>
    </source>
</evidence>
<feature type="repeat" description="Hemopexin" evidence="22">
    <location>
        <begin position="423"/>
        <end position="465"/>
    </location>
</feature>
<feature type="binding site" description="in inhibited form" evidence="18">
    <location>
        <position position="104"/>
    </location>
    <ligand>
        <name>Zn(2+)</name>
        <dbReference type="ChEBI" id="CHEBI:29105"/>
        <label>2</label>
        <note>catalytic</note>
    </ligand>
</feature>
<dbReference type="InterPro" id="IPR036365">
    <property type="entry name" value="PGBD-like_sf"/>
</dbReference>
<dbReference type="Pfam" id="PF00413">
    <property type="entry name" value="Peptidase_M10"/>
    <property type="match status" value="1"/>
</dbReference>
<keyword evidence="3" id="KW-0964">Secreted</keyword>
<dbReference type="SUPFAM" id="SSF47090">
    <property type="entry name" value="PGBD-like"/>
    <property type="match status" value="1"/>
</dbReference>
<keyword evidence="12" id="KW-0482">Metalloprotease</keyword>